<dbReference type="EMBL" id="GBXM01052326">
    <property type="protein sequence ID" value="JAH56251.1"/>
    <property type="molecule type" value="Transcribed_RNA"/>
</dbReference>
<organism evidence="1">
    <name type="scientific">Anguilla anguilla</name>
    <name type="common">European freshwater eel</name>
    <name type="synonym">Muraena anguilla</name>
    <dbReference type="NCBI Taxonomy" id="7936"/>
    <lineage>
        <taxon>Eukaryota</taxon>
        <taxon>Metazoa</taxon>
        <taxon>Chordata</taxon>
        <taxon>Craniata</taxon>
        <taxon>Vertebrata</taxon>
        <taxon>Euteleostomi</taxon>
        <taxon>Actinopterygii</taxon>
        <taxon>Neopterygii</taxon>
        <taxon>Teleostei</taxon>
        <taxon>Anguilliformes</taxon>
        <taxon>Anguillidae</taxon>
        <taxon>Anguilla</taxon>
    </lineage>
</organism>
<reference evidence="1" key="1">
    <citation type="submission" date="2014-11" db="EMBL/GenBank/DDBJ databases">
        <authorList>
            <person name="Amaro Gonzalez C."/>
        </authorList>
    </citation>
    <scope>NUCLEOTIDE SEQUENCE</scope>
</reference>
<evidence type="ECO:0000313" key="1">
    <source>
        <dbReference type="EMBL" id="JAH56251.1"/>
    </source>
</evidence>
<reference evidence="1" key="2">
    <citation type="journal article" date="2015" name="Fish Shellfish Immunol.">
        <title>Early steps in the European eel (Anguilla anguilla)-Vibrio vulnificus interaction in the gills: Role of the RtxA13 toxin.</title>
        <authorList>
            <person name="Callol A."/>
            <person name="Pajuelo D."/>
            <person name="Ebbesson L."/>
            <person name="Teles M."/>
            <person name="MacKenzie S."/>
            <person name="Amaro C."/>
        </authorList>
    </citation>
    <scope>NUCLEOTIDE SEQUENCE</scope>
</reference>
<dbReference type="AlphaFoldDB" id="A0A0E9TRT8"/>
<accession>A0A0E9TRT8</accession>
<protein>
    <submittedName>
        <fullName evidence="1">Uncharacterized protein</fullName>
    </submittedName>
</protein>
<proteinExistence type="predicted"/>
<sequence length="46" mass="5340">MNALCSLGFSTVEYMVFQIKTRDRNELSGIRRMCAVLWSERLIFGP</sequence>
<name>A0A0E9TRT8_ANGAN</name>